<comment type="similarity">
    <text evidence="3 12">Belongs to the PIGV family.</text>
</comment>
<protein>
    <recommendedName>
        <fullName evidence="4 12">GPI mannosyltransferase 2</fullName>
        <ecNumber evidence="12">2.4.1.-</ecNumber>
    </recommendedName>
</protein>
<keyword evidence="8 12" id="KW-0812">Transmembrane</keyword>
<evidence type="ECO:0000256" key="3">
    <source>
        <dbReference type="ARBA" id="ARBA00008698"/>
    </source>
</evidence>
<evidence type="ECO:0000256" key="4">
    <source>
        <dbReference type="ARBA" id="ARBA00013795"/>
    </source>
</evidence>
<comment type="pathway">
    <text evidence="2 12">Glycolipid biosynthesis; glycosylphosphatidylinositol-anchor biosynthesis.</text>
</comment>
<feature type="transmembrane region" description="Helical" evidence="12">
    <location>
        <begin position="316"/>
        <end position="339"/>
    </location>
</feature>
<evidence type="ECO:0000256" key="12">
    <source>
        <dbReference type="RuleBase" id="RU363112"/>
    </source>
</evidence>
<name>A0ABR3D4Q2_NEUIN</name>
<keyword evidence="9 12" id="KW-0256">Endoplasmic reticulum</keyword>
<keyword evidence="5 12" id="KW-0337">GPI-anchor biosynthesis</keyword>
<keyword evidence="11 12" id="KW-0472">Membrane</keyword>
<dbReference type="InterPro" id="IPR007315">
    <property type="entry name" value="PIG-V/Gpi18"/>
</dbReference>
<evidence type="ECO:0000256" key="5">
    <source>
        <dbReference type="ARBA" id="ARBA00022502"/>
    </source>
</evidence>
<evidence type="ECO:0000256" key="7">
    <source>
        <dbReference type="ARBA" id="ARBA00022679"/>
    </source>
</evidence>
<dbReference type="EC" id="2.4.1.-" evidence="12"/>
<keyword evidence="6 12" id="KW-0328">Glycosyltransferase</keyword>
<dbReference type="Proteomes" id="UP001451303">
    <property type="component" value="Unassembled WGS sequence"/>
</dbReference>
<gene>
    <name evidence="14" type="ORF">QR685DRAFT_592219</name>
</gene>
<comment type="function">
    <text evidence="12">Mannosyltransferase involved in glycosylphosphatidylinositol-anchor biosynthesis.</text>
</comment>
<feature type="transmembrane region" description="Helical" evidence="12">
    <location>
        <begin position="581"/>
        <end position="604"/>
    </location>
</feature>
<feature type="transmembrane region" description="Helical" evidence="12">
    <location>
        <begin position="428"/>
        <end position="448"/>
    </location>
</feature>
<dbReference type="PANTHER" id="PTHR12468">
    <property type="entry name" value="GPI MANNOSYLTRANSFERASE 2"/>
    <property type="match status" value="1"/>
</dbReference>
<evidence type="ECO:0000256" key="11">
    <source>
        <dbReference type="ARBA" id="ARBA00023136"/>
    </source>
</evidence>
<feature type="transmembrane region" description="Helical" evidence="12">
    <location>
        <begin position="276"/>
        <end position="296"/>
    </location>
</feature>
<feature type="transmembrane region" description="Helical" evidence="12">
    <location>
        <begin position="21"/>
        <end position="43"/>
    </location>
</feature>
<evidence type="ECO:0000256" key="13">
    <source>
        <dbReference type="SAM" id="MobiDB-lite"/>
    </source>
</evidence>
<comment type="caution">
    <text evidence="14">The sequence shown here is derived from an EMBL/GenBank/DDBJ whole genome shotgun (WGS) entry which is preliminary data.</text>
</comment>
<evidence type="ECO:0000256" key="6">
    <source>
        <dbReference type="ARBA" id="ARBA00022676"/>
    </source>
</evidence>
<accession>A0ABR3D4Q2</accession>
<comment type="subcellular location">
    <subcellularLocation>
        <location evidence="1 12">Endoplasmic reticulum membrane</location>
        <topology evidence="1 12">Multi-pass membrane protein</topology>
    </subcellularLocation>
</comment>
<evidence type="ECO:0000256" key="10">
    <source>
        <dbReference type="ARBA" id="ARBA00022989"/>
    </source>
</evidence>
<evidence type="ECO:0000256" key="9">
    <source>
        <dbReference type="ARBA" id="ARBA00022824"/>
    </source>
</evidence>
<evidence type="ECO:0000256" key="8">
    <source>
        <dbReference type="ARBA" id="ARBA00022692"/>
    </source>
</evidence>
<proteinExistence type="inferred from homology"/>
<keyword evidence="15" id="KW-1185">Reference proteome</keyword>
<evidence type="ECO:0000256" key="1">
    <source>
        <dbReference type="ARBA" id="ARBA00004477"/>
    </source>
</evidence>
<dbReference type="EMBL" id="JAVLET010000009">
    <property type="protein sequence ID" value="KAL0467654.1"/>
    <property type="molecule type" value="Genomic_DNA"/>
</dbReference>
<evidence type="ECO:0000256" key="2">
    <source>
        <dbReference type="ARBA" id="ARBA00004687"/>
    </source>
</evidence>
<feature type="compositionally biased region" description="Low complexity" evidence="13">
    <location>
        <begin position="475"/>
        <end position="488"/>
    </location>
</feature>
<keyword evidence="7 12" id="KW-0808">Transferase</keyword>
<comment type="caution">
    <text evidence="12">Lacks conserved residue(s) required for the propagation of feature annotation.</text>
</comment>
<evidence type="ECO:0000313" key="15">
    <source>
        <dbReference type="Proteomes" id="UP001451303"/>
    </source>
</evidence>
<keyword evidence="10 12" id="KW-1133">Transmembrane helix</keyword>
<dbReference type="PANTHER" id="PTHR12468:SF2">
    <property type="entry name" value="GPI MANNOSYLTRANSFERASE 2"/>
    <property type="match status" value="1"/>
</dbReference>
<feature type="transmembrane region" description="Helical" evidence="12">
    <location>
        <begin position="188"/>
        <end position="210"/>
    </location>
</feature>
<feature type="transmembrane region" description="Helical" evidence="12">
    <location>
        <begin position="157"/>
        <end position="176"/>
    </location>
</feature>
<dbReference type="GO" id="GO:0016757">
    <property type="term" value="F:glycosyltransferase activity"/>
    <property type="evidence" value="ECO:0007669"/>
    <property type="project" value="UniProtKB-KW"/>
</dbReference>
<evidence type="ECO:0000313" key="14">
    <source>
        <dbReference type="EMBL" id="KAL0467654.1"/>
    </source>
</evidence>
<organism evidence="14 15">
    <name type="scientific">Neurospora intermedia</name>
    <dbReference type="NCBI Taxonomy" id="5142"/>
    <lineage>
        <taxon>Eukaryota</taxon>
        <taxon>Fungi</taxon>
        <taxon>Dikarya</taxon>
        <taxon>Ascomycota</taxon>
        <taxon>Pezizomycotina</taxon>
        <taxon>Sordariomycetes</taxon>
        <taxon>Sordariomycetidae</taxon>
        <taxon>Sordariales</taxon>
        <taxon>Sordariaceae</taxon>
        <taxon>Neurospora</taxon>
    </lineage>
</organism>
<dbReference type="Pfam" id="PF04188">
    <property type="entry name" value="Mannosyl_trans2"/>
    <property type="match status" value="1"/>
</dbReference>
<feature type="region of interest" description="Disordered" evidence="13">
    <location>
        <begin position="474"/>
        <end position="511"/>
    </location>
</feature>
<sequence>MTTTTPPRKSSGSALAHPHKTILKSFLLWKLFLLLIAVGSTLVNDRAYDTSADLLLVGNDQPLSSVKDDGNGAGVAELLSNFGKRLVTRFTSWDAIYFVSAAKRGYVYEQEWAFGTGLVVCVRGVLNALQTLGLPLSLATSPTALTEATIALLLSNASHLLASLILYYLTLLLPLSGSNSSPQKRRKLALLTSLLHIFSPAGLFLSAPYAESSCALFSFLGWWFYAQSCFSDQDDTTAISGNSERGERGSLTLKGDLHLLLAGLSFGLATLFRSNGILNGLPFAWEVLSILSGLVITTSEGRGRGKFPLLKTLRRLIALGLGGIFVAAGSIVPQTVAWLRYCPSGSLWLLNKFLSSGFEVEVSETSGGSGSARGYGSSGVGAGVNAGAGGGLEELVAQDEAREWCAAVVPSIYTFVQKHYWNVGFLRYWTLPNIPLFLLAAPMLAILVKSALDQLSQQSFTATATVAINSVDAKSTSFTSPDTPSSGSIKSDEAGFIPPNPDDESSPTTAQQQRIQILMRSAAAEQVLLAVLAVSTYHVQIITRISSGYPLWYWWLAQLLIGGDGDMQQQQKKQQQKKKQLGKGIVVFMVMYAAIQGVLFTSFLPPA</sequence>
<reference evidence="14 15" key="1">
    <citation type="submission" date="2023-09" db="EMBL/GenBank/DDBJ databases">
        <title>Multi-omics analysis of a traditional fermented food reveals byproduct-associated fungal strains for waste-to-food upcycling.</title>
        <authorList>
            <consortium name="Lawrence Berkeley National Laboratory"/>
            <person name="Rekdal V.M."/>
            <person name="Villalobos-Escobedo J.M."/>
            <person name="Rodriguez-Valeron N."/>
            <person name="Garcia M.O."/>
            <person name="Vasquez D.P."/>
            <person name="Damayanti I."/>
            <person name="Sorensen P.M."/>
            <person name="Baidoo E.E."/>
            <person name="De Carvalho A.C."/>
            <person name="Riley R."/>
            <person name="Lipzen A."/>
            <person name="He G."/>
            <person name="Yan M."/>
            <person name="Haridas S."/>
            <person name="Daum C."/>
            <person name="Yoshinaga Y."/>
            <person name="Ng V."/>
            <person name="Grigoriev I.V."/>
            <person name="Munk R."/>
            <person name="Nuraida L."/>
            <person name="Wijaya C.H."/>
            <person name="Morales P.-C."/>
            <person name="Keasling J.D."/>
        </authorList>
    </citation>
    <scope>NUCLEOTIDE SEQUENCE [LARGE SCALE GENOMIC DNA]</scope>
    <source>
        <strain evidence="14 15">FGSC 2613</strain>
    </source>
</reference>